<dbReference type="CDD" id="cd17321">
    <property type="entry name" value="MFS_MMR_MDR_like"/>
    <property type="match status" value="1"/>
</dbReference>
<feature type="transmembrane region" description="Helical" evidence="6">
    <location>
        <begin position="114"/>
        <end position="131"/>
    </location>
</feature>
<feature type="transmembrane region" description="Helical" evidence="6">
    <location>
        <begin position="347"/>
        <end position="367"/>
    </location>
</feature>
<dbReference type="PANTHER" id="PTHR42718">
    <property type="entry name" value="MAJOR FACILITATOR SUPERFAMILY MULTIDRUG TRANSPORTER MFSC"/>
    <property type="match status" value="1"/>
</dbReference>
<evidence type="ECO:0000256" key="5">
    <source>
        <dbReference type="ARBA" id="ARBA00023136"/>
    </source>
</evidence>
<comment type="subcellular location">
    <subcellularLocation>
        <location evidence="1">Cell membrane</location>
        <topology evidence="1">Multi-pass membrane protein</topology>
    </subcellularLocation>
</comment>
<keyword evidence="5 6" id="KW-0472">Membrane</keyword>
<feature type="transmembrane region" description="Helical" evidence="6">
    <location>
        <begin position="169"/>
        <end position="187"/>
    </location>
</feature>
<feature type="transmembrane region" description="Helical" evidence="6">
    <location>
        <begin position="138"/>
        <end position="157"/>
    </location>
</feature>
<dbReference type="SUPFAM" id="SSF103473">
    <property type="entry name" value="MFS general substrate transporter"/>
    <property type="match status" value="1"/>
</dbReference>
<dbReference type="InterPro" id="IPR020846">
    <property type="entry name" value="MFS_dom"/>
</dbReference>
<keyword evidence="3 6" id="KW-0812">Transmembrane</keyword>
<feature type="transmembrane region" description="Helical" evidence="6">
    <location>
        <begin position="285"/>
        <end position="309"/>
    </location>
</feature>
<evidence type="ECO:0000256" key="2">
    <source>
        <dbReference type="ARBA" id="ARBA00022448"/>
    </source>
</evidence>
<feature type="transmembrane region" description="Helical" evidence="6">
    <location>
        <begin position="85"/>
        <end position="108"/>
    </location>
</feature>
<evidence type="ECO:0000313" key="9">
    <source>
        <dbReference type="Proteomes" id="UP001501746"/>
    </source>
</evidence>
<dbReference type="Pfam" id="PF07690">
    <property type="entry name" value="MFS_1"/>
    <property type="match status" value="2"/>
</dbReference>
<evidence type="ECO:0000256" key="1">
    <source>
        <dbReference type="ARBA" id="ARBA00004651"/>
    </source>
</evidence>
<protein>
    <submittedName>
        <fullName evidence="8">MFS transporter</fullName>
    </submittedName>
</protein>
<feature type="transmembrane region" description="Helical" evidence="6">
    <location>
        <begin position="239"/>
        <end position="257"/>
    </location>
</feature>
<organism evidence="8 9">
    <name type="scientific">Agromyces salentinus</name>
    <dbReference type="NCBI Taxonomy" id="269421"/>
    <lineage>
        <taxon>Bacteria</taxon>
        <taxon>Bacillati</taxon>
        <taxon>Actinomycetota</taxon>
        <taxon>Actinomycetes</taxon>
        <taxon>Micrococcales</taxon>
        <taxon>Microbacteriaceae</taxon>
        <taxon>Agromyces</taxon>
    </lineage>
</organism>
<keyword evidence="2" id="KW-0813">Transport</keyword>
<keyword evidence="4 6" id="KW-1133">Transmembrane helix</keyword>
<dbReference type="PRINTS" id="PR01036">
    <property type="entry name" value="TCRTETB"/>
</dbReference>
<accession>A0ABN2MIV1</accession>
<feature type="transmembrane region" description="Helical" evidence="6">
    <location>
        <begin position="373"/>
        <end position="391"/>
    </location>
</feature>
<dbReference type="PANTHER" id="PTHR42718:SF9">
    <property type="entry name" value="MAJOR FACILITATOR SUPERFAMILY MULTIDRUG TRANSPORTER MFSC"/>
    <property type="match status" value="1"/>
</dbReference>
<evidence type="ECO:0000313" key="8">
    <source>
        <dbReference type="EMBL" id="GAA1828906.1"/>
    </source>
</evidence>
<comment type="caution">
    <text evidence="8">The sequence shown here is derived from an EMBL/GenBank/DDBJ whole genome shotgun (WGS) entry which is preliminary data.</text>
</comment>
<feature type="transmembrane region" description="Helical" evidence="6">
    <location>
        <begin position="321"/>
        <end position="340"/>
    </location>
</feature>
<evidence type="ECO:0000256" key="4">
    <source>
        <dbReference type="ARBA" id="ARBA00022989"/>
    </source>
</evidence>
<dbReference type="InterPro" id="IPR036259">
    <property type="entry name" value="MFS_trans_sf"/>
</dbReference>
<reference evidence="8 9" key="1">
    <citation type="journal article" date="2019" name="Int. J. Syst. Evol. Microbiol.">
        <title>The Global Catalogue of Microorganisms (GCM) 10K type strain sequencing project: providing services to taxonomists for standard genome sequencing and annotation.</title>
        <authorList>
            <consortium name="The Broad Institute Genomics Platform"/>
            <consortium name="The Broad Institute Genome Sequencing Center for Infectious Disease"/>
            <person name="Wu L."/>
            <person name="Ma J."/>
        </authorList>
    </citation>
    <scope>NUCLEOTIDE SEQUENCE [LARGE SCALE GENOMIC DNA]</scope>
    <source>
        <strain evidence="8 9">JCM 14323</strain>
    </source>
</reference>
<feature type="transmembrane region" description="Helical" evidence="6">
    <location>
        <begin position="199"/>
        <end position="219"/>
    </location>
</feature>
<sequence length="541" mass="55961">MNAVNTARTGGLLILITLGAGQFLITQDSAVMAVSVAAVATDLDISATDIQTAISLFALVMAAFMITGARLGAKFGSRRMFMLGCLLFAAGAAIAAAATNLVLLIVGWSIIKGIGAALMLPSMVALIAANFPPERRTFAFGVVAASAALAGGFGPFLGGAVATYASWRYMYFGEAALALLLILLLTRVPETVRTGAARLDWGGVGLSAIGLSLIVLGVIRTGEWGLLLPHPGAPSWLGLSPSIWLLLAGILFVWLFFRWEARVERHGSEPLLNPKLLASRPLRAGLGLFFAQYLIQAGFFFVVPVYLAVVLGKTPLETGLGLLPLSLSLFLAAVLIPQLLPNGSPRAIVRAGFFGLIIAGLILLVTLDVDSNSFATIVPMIIVGLAIGAIASQLGAVTTTSVPAESAAEVGGLQNTMLNLGSSLGTAISGALVTATLSTVFLSGIVGDPVLDENAKSAVAERLVQGVPFVSDAEVDDARVTLNLDDEAAESVQRSYDDARITALKAPLAALVAAALLSLFLVHRLPTTAPGREPVLTNSSA</sequence>
<dbReference type="InterPro" id="IPR011701">
    <property type="entry name" value="MFS"/>
</dbReference>
<gene>
    <name evidence="8" type="ORF">GCM10009750_10650</name>
</gene>
<evidence type="ECO:0000256" key="6">
    <source>
        <dbReference type="SAM" id="Phobius"/>
    </source>
</evidence>
<proteinExistence type="predicted"/>
<feature type="transmembrane region" description="Helical" evidence="6">
    <location>
        <begin position="503"/>
        <end position="522"/>
    </location>
</feature>
<feature type="transmembrane region" description="Helical" evidence="6">
    <location>
        <begin position="54"/>
        <end position="73"/>
    </location>
</feature>
<dbReference type="Proteomes" id="UP001501746">
    <property type="component" value="Unassembled WGS sequence"/>
</dbReference>
<feature type="domain" description="Major facilitator superfamily (MFS) profile" evidence="7">
    <location>
        <begin position="14"/>
        <end position="526"/>
    </location>
</feature>
<dbReference type="Gene3D" id="1.20.1250.20">
    <property type="entry name" value="MFS general substrate transporter like domains"/>
    <property type="match status" value="2"/>
</dbReference>
<evidence type="ECO:0000256" key="3">
    <source>
        <dbReference type="ARBA" id="ARBA00022692"/>
    </source>
</evidence>
<dbReference type="PROSITE" id="PS50850">
    <property type="entry name" value="MFS"/>
    <property type="match status" value="1"/>
</dbReference>
<keyword evidence="9" id="KW-1185">Reference proteome</keyword>
<dbReference type="EMBL" id="BAAANK010000002">
    <property type="protein sequence ID" value="GAA1828906.1"/>
    <property type="molecule type" value="Genomic_DNA"/>
</dbReference>
<evidence type="ECO:0000259" key="7">
    <source>
        <dbReference type="PROSITE" id="PS50850"/>
    </source>
</evidence>
<name>A0ABN2MIV1_9MICO</name>